<dbReference type="EMBL" id="CAFBLF010000079">
    <property type="protein sequence ID" value="CAB4865497.1"/>
    <property type="molecule type" value="Genomic_DNA"/>
</dbReference>
<accession>A0A6J7D3V2</accession>
<evidence type="ECO:0000256" key="1">
    <source>
        <dbReference type="SAM" id="MobiDB-lite"/>
    </source>
</evidence>
<feature type="region of interest" description="Disordered" evidence="1">
    <location>
        <begin position="98"/>
        <end position="125"/>
    </location>
</feature>
<dbReference type="AlphaFoldDB" id="A0A6J7D3V2"/>
<reference evidence="2" key="1">
    <citation type="submission" date="2020-05" db="EMBL/GenBank/DDBJ databases">
        <authorList>
            <person name="Chiriac C."/>
            <person name="Salcher M."/>
            <person name="Ghai R."/>
            <person name="Kavagutti S V."/>
        </authorList>
    </citation>
    <scope>NUCLEOTIDE SEQUENCE</scope>
</reference>
<name>A0A6J7D3V2_9ZZZZ</name>
<sequence>MRQGLSGVKNFLGGDGSGENVGLHLFALDFFFVTRNRLLKSLQVGKNQFGIDGFEIVLGVDLARNVDDIRVGESADDLGDGVRLTNVGKELVPEPFPLRRTLDDSSDVDERHRRGKNSFTPENRCKDVEPRVGQVDDSDIRLNRGERIVRCENVVTRERIEQCGFTHIGESDDTDGKSHSASLGEAQLTVRAVRFA</sequence>
<proteinExistence type="predicted"/>
<organism evidence="2">
    <name type="scientific">freshwater metagenome</name>
    <dbReference type="NCBI Taxonomy" id="449393"/>
    <lineage>
        <taxon>unclassified sequences</taxon>
        <taxon>metagenomes</taxon>
        <taxon>ecological metagenomes</taxon>
    </lineage>
</organism>
<evidence type="ECO:0000313" key="2">
    <source>
        <dbReference type="EMBL" id="CAB4865497.1"/>
    </source>
</evidence>
<gene>
    <name evidence="2" type="ORF">UFOPK3339_00623</name>
</gene>
<protein>
    <submittedName>
        <fullName evidence="2">Unannotated protein</fullName>
    </submittedName>
</protein>
<feature type="compositionally biased region" description="Basic and acidic residues" evidence="1">
    <location>
        <begin position="100"/>
        <end position="112"/>
    </location>
</feature>